<dbReference type="Pfam" id="PF14099">
    <property type="entry name" value="Polysacc_lyase"/>
    <property type="match status" value="1"/>
</dbReference>
<protein>
    <recommendedName>
        <fullName evidence="4">Polysaccharide lyase</fullName>
    </recommendedName>
</protein>
<feature type="transmembrane region" description="Helical" evidence="1">
    <location>
        <begin position="37"/>
        <end position="53"/>
    </location>
</feature>
<dbReference type="EMBL" id="SWDX01000009">
    <property type="protein sequence ID" value="TKC57548.1"/>
    <property type="molecule type" value="Genomic_DNA"/>
</dbReference>
<dbReference type="Gene3D" id="2.60.120.200">
    <property type="match status" value="1"/>
</dbReference>
<keyword evidence="1" id="KW-0472">Membrane</keyword>
<reference evidence="2 3" key="1">
    <citation type="submission" date="2019-04" db="EMBL/GenBank/DDBJ databases">
        <title>Pedobacter sp. RP-1-16 sp. nov., isolated from Arctic soil.</title>
        <authorList>
            <person name="Dahal R.H."/>
            <person name="Kim D.-U."/>
        </authorList>
    </citation>
    <scope>NUCLEOTIDE SEQUENCE [LARGE SCALE GENOMIC DNA]</scope>
    <source>
        <strain evidence="2 3">RP-1-16</strain>
    </source>
</reference>
<dbReference type="InterPro" id="IPR025975">
    <property type="entry name" value="Polysacc_lyase"/>
</dbReference>
<comment type="caution">
    <text evidence="2">The sequence shown here is derived from an EMBL/GenBank/DDBJ whole genome shotgun (WGS) entry which is preliminary data.</text>
</comment>
<keyword evidence="1" id="KW-0812">Transmembrane</keyword>
<evidence type="ECO:0000313" key="3">
    <source>
        <dbReference type="Proteomes" id="UP000309594"/>
    </source>
</evidence>
<feature type="transmembrane region" description="Helical" evidence="1">
    <location>
        <begin position="12"/>
        <end position="31"/>
    </location>
</feature>
<dbReference type="Proteomes" id="UP000309594">
    <property type="component" value="Unassembled WGS sequence"/>
</dbReference>
<name>A0A4U1G254_9SPHI</name>
<evidence type="ECO:0000313" key="2">
    <source>
        <dbReference type="EMBL" id="TKC57548.1"/>
    </source>
</evidence>
<accession>A0A4U1G254</accession>
<gene>
    <name evidence="2" type="ORF">FBD94_19905</name>
</gene>
<evidence type="ECO:0000256" key="1">
    <source>
        <dbReference type="SAM" id="Phobius"/>
    </source>
</evidence>
<sequence length="294" mass="32040">MLLFNLLNLKALLLIALPVNGLCFLLTLNLILMKNKLIIAVVLGCFAFLFFACKKETSSIAEELITNKTSISVADPSGTVGILSVLWDGDANLGTGVFKVLNVDAPADLAAVNNATYGKIWRFTKAIGSNRCEVHAAKNFAAVEGDDIYLGWRSQLAMTASLTTNALFQWKAYGANMTQNFPIVIKTVSGDFKLMHTAPGGANTYIWSTPVSVNNWNTFVLRIKVSRNAAVGFMEFWFNGVKQTLSNGTQRYYGRTLDADYCDPKWGVYGASSELIVNRVHGLKIGSAYADVAP</sequence>
<dbReference type="AlphaFoldDB" id="A0A4U1G254"/>
<keyword evidence="1" id="KW-1133">Transmembrane helix</keyword>
<organism evidence="2 3">
    <name type="scientific">Pedobacter hiemivivus</name>
    <dbReference type="NCBI Taxonomy" id="2530454"/>
    <lineage>
        <taxon>Bacteria</taxon>
        <taxon>Pseudomonadati</taxon>
        <taxon>Bacteroidota</taxon>
        <taxon>Sphingobacteriia</taxon>
        <taxon>Sphingobacteriales</taxon>
        <taxon>Sphingobacteriaceae</taxon>
        <taxon>Pedobacter</taxon>
    </lineage>
</organism>
<proteinExistence type="predicted"/>
<evidence type="ECO:0008006" key="4">
    <source>
        <dbReference type="Google" id="ProtNLM"/>
    </source>
</evidence>